<keyword evidence="6" id="KW-1185">Reference proteome</keyword>
<dbReference type="PANTHER" id="PTHR16305">
    <property type="entry name" value="TESTICULAR SOLUBLE ADENYLYL CYCLASE"/>
    <property type="match status" value="1"/>
</dbReference>
<gene>
    <name evidence="5" type="ORF">SAMN05660657_04929</name>
</gene>
<dbReference type="PANTHER" id="PTHR16305:SF35">
    <property type="entry name" value="TRANSCRIPTIONAL ACTIVATOR DOMAIN"/>
    <property type="match status" value="1"/>
</dbReference>
<dbReference type="SUPFAM" id="SSF52540">
    <property type="entry name" value="P-loop containing nucleoside triphosphate hydrolases"/>
    <property type="match status" value="1"/>
</dbReference>
<name>A0A1I7CV76_9ACTN</name>
<dbReference type="EMBL" id="FPBA01000027">
    <property type="protein sequence ID" value="SFU03365.1"/>
    <property type="molecule type" value="Genomic_DNA"/>
</dbReference>
<reference evidence="6" key="1">
    <citation type="submission" date="2016-10" db="EMBL/GenBank/DDBJ databases">
        <authorList>
            <person name="Varghese N."/>
            <person name="Submissions S."/>
        </authorList>
    </citation>
    <scope>NUCLEOTIDE SEQUENCE [LARGE SCALE GENOMIC DNA]</scope>
    <source>
        <strain evidence="6">DSM 46136</strain>
    </source>
</reference>
<proteinExistence type="predicted"/>
<keyword evidence="1" id="KW-0547">Nucleotide-binding</keyword>
<sequence length="894" mass="92871">MLHGRGAERARLDGVVAGAAASRGGALVVRGEPGVGKTALLSDLGERTGDATVLWTAGIESESPLAFAALHRLLRPLLGRLDDIPPVQAHALRRALGERQALVRAADAGGDDRFLVFAAVLSLLAEAAEQQPLVCVVDDAHWLDTASAEALLFVARRIAADRIAMVFAVRDDQARRFDGVGLPQLTVSGLDADAADALLAEHPGTAMSGAVRAALRERTGGNPLALVELPNVLSEGQLTGRDRLPAHLPLTEGVERAFLDRSRRLPGDAQTMLLVAAADDSGHLSVVQQAATRLGAGEAALDGAELSGLVRVSGGEVRLRHPLVRSTVYAAATTSQRQAAHRALAAVLVRAGDADRASWHAALATTGPDDVVADGLDAVAERATHRGGHEAASAAAERAAQLSSTAGARATRLLAAARSAWLAGDGMHARELADEARHDTVDPLLRADVDALRGRIEWHIGSPETGRRIILKAAGEVAELDASRALGMRMQATALATWGAGVSPDDEGLDFSLPSLPEASPPRLRCFSALLRGHRHFLLREMGPTATAWREAFRAAETLPPEADLLVVVGIAAMHLGDVTVVQRSYEALLTLARDNGSVTTAVQALSRLPSGRVPTGEWSTAAAAANEALVLARGTGQLPLTTMPLAWVGLLGALRGEASSTDALDELDAILAAQPVGIVGVAAADMAAWAHGESSPPTHPTSRERCTTWAASGIPRSAGPPRSTGWRQPPGQDDPTSYTAGPMTSMRSPPPSTSHGRRRWPSTGERGSAPARTPNDISARRSCSTAAAPVRPPRPEPSWRTASSCAATGAASTPAPTSAPPCGCSPSSEPNHGPSARGRSCERPGPRPASATSRPPGTSQPRNGRQRCSSAPAWPTVTSPLGCSSVPGRWSTT</sequence>
<dbReference type="Pfam" id="PF13191">
    <property type="entry name" value="AAA_16"/>
    <property type="match status" value="1"/>
</dbReference>
<dbReference type="Proteomes" id="UP000199546">
    <property type="component" value="Unassembled WGS sequence"/>
</dbReference>
<dbReference type="InterPro" id="IPR027417">
    <property type="entry name" value="P-loop_NTPase"/>
</dbReference>
<keyword evidence="2" id="KW-0067">ATP-binding</keyword>
<dbReference type="GO" id="GO:0004016">
    <property type="term" value="F:adenylate cyclase activity"/>
    <property type="evidence" value="ECO:0007669"/>
    <property type="project" value="TreeGrafter"/>
</dbReference>
<evidence type="ECO:0000256" key="2">
    <source>
        <dbReference type="ARBA" id="ARBA00022840"/>
    </source>
</evidence>
<dbReference type="GO" id="GO:0005737">
    <property type="term" value="C:cytoplasm"/>
    <property type="evidence" value="ECO:0007669"/>
    <property type="project" value="TreeGrafter"/>
</dbReference>
<dbReference type="AlphaFoldDB" id="A0A1I7CV76"/>
<evidence type="ECO:0000313" key="5">
    <source>
        <dbReference type="EMBL" id="SFU03365.1"/>
    </source>
</evidence>
<dbReference type="GO" id="GO:0005524">
    <property type="term" value="F:ATP binding"/>
    <property type="evidence" value="ECO:0007669"/>
    <property type="project" value="UniProtKB-KW"/>
</dbReference>
<feature type="domain" description="Orc1-like AAA ATPase" evidence="4">
    <location>
        <begin position="4"/>
        <end position="159"/>
    </location>
</feature>
<evidence type="ECO:0000256" key="1">
    <source>
        <dbReference type="ARBA" id="ARBA00022741"/>
    </source>
</evidence>
<feature type="region of interest" description="Disordered" evidence="3">
    <location>
        <begin position="713"/>
        <end position="894"/>
    </location>
</feature>
<evidence type="ECO:0000313" key="6">
    <source>
        <dbReference type="Proteomes" id="UP000199546"/>
    </source>
</evidence>
<evidence type="ECO:0000259" key="4">
    <source>
        <dbReference type="Pfam" id="PF13191"/>
    </source>
</evidence>
<organism evidence="5 6">
    <name type="scientific">Geodermatophilus amargosae</name>
    <dbReference type="NCBI Taxonomy" id="1296565"/>
    <lineage>
        <taxon>Bacteria</taxon>
        <taxon>Bacillati</taxon>
        <taxon>Actinomycetota</taxon>
        <taxon>Actinomycetes</taxon>
        <taxon>Geodermatophilales</taxon>
        <taxon>Geodermatophilaceae</taxon>
        <taxon>Geodermatophilus</taxon>
    </lineage>
</organism>
<feature type="compositionally biased region" description="Low complexity" evidence="3">
    <location>
        <begin position="799"/>
        <end position="829"/>
    </location>
</feature>
<feature type="compositionally biased region" description="Polar residues" evidence="3">
    <location>
        <begin position="851"/>
        <end position="870"/>
    </location>
</feature>
<protein>
    <submittedName>
        <fullName evidence="5">AAA ATPase domain-containing protein</fullName>
    </submittedName>
</protein>
<dbReference type="STRING" id="1296565.SAMN05660657_04929"/>
<dbReference type="InterPro" id="IPR041664">
    <property type="entry name" value="AAA_16"/>
</dbReference>
<dbReference type="RefSeq" id="WP_175551777.1">
    <property type="nucleotide sequence ID" value="NZ_FPBA01000027.1"/>
</dbReference>
<evidence type="ECO:0000256" key="3">
    <source>
        <dbReference type="SAM" id="MobiDB-lite"/>
    </source>
</evidence>
<accession>A0A1I7CV76</accession>